<gene>
    <name evidence="1" type="ORF">C1I95_20125</name>
</gene>
<dbReference type="Proteomes" id="UP000248924">
    <property type="component" value="Unassembled WGS sequence"/>
</dbReference>
<organism evidence="1 2">
    <name type="scientific">Micromonospora craterilacus</name>
    <dbReference type="NCBI Taxonomy" id="1655439"/>
    <lineage>
        <taxon>Bacteria</taxon>
        <taxon>Bacillati</taxon>
        <taxon>Actinomycetota</taxon>
        <taxon>Actinomycetes</taxon>
        <taxon>Micromonosporales</taxon>
        <taxon>Micromonosporaceae</taxon>
        <taxon>Micromonospora</taxon>
    </lineage>
</organism>
<evidence type="ECO:0000313" key="1">
    <source>
        <dbReference type="EMBL" id="PZG15149.1"/>
    </source>
</evidence>
<proteinExistence type="predicted"/>
<comment type="caution">
    <text evidence="1">The sequence shown here is derived from an EMBL/GenBank/DDBJ whole genome shotgun (WGS) entry which is preliminary data.</text>
</comment>
<protein>
    <submittedName>
        <fullName evidence="1">Uncharacterized protein</fullName>
    </submittedName>
</protein>
<evidence type="ECO:0000313" key="2">
    <source>
        <dbReference type="Proteomes" id="UP000248924"/>
    </source>
</evidence>
<reference evidence="1 2" key="1">
    <citation type="submission" date="2018-01" db="EMBL/GenBank/DDBJ databases">
        <title>Draft genome sequence of Jishengella sp. NA12.</title>
        <authorList>
            <person name="Sahin N."/>
            <person name="Ay H."/>
            <person name="Saygin H."/>
        </authorList>
    </citation>
    <scope>NUCLEOTIDE SEQUENCE [LARGE SCALE GENOMIC DNA]</scope>
    <source>
        <strain evidence="1 2">NA12</strain>
    </source>
</reference>
<dbReference type="AlphaFoldDB" id="A0A2W2EE37"/>
<name>A0A2W2EE37_9ACTN</name>
<sequence>MPAIRGRAAVGASRAVKAEIGIGTSAEDVPQSNSPLATGPAVFTAFQLADPAVVDVVRGEIPAWIELVEGDVDGIGELGSGHGLPCP</sequence>
<keyword evidence="2" id="KW-1185">Reference proteome</keyword>
<accession>A0A2W2EE37</accession>
<dbReference type="EMBL" id="POTY01000132">
    <property type="protein sequence ID" value="PZG15149.1"/>
    <property type="molecule type" value="Genomic_DNA"/>
</dbReference>